<evidence type="ECO:0000256" key="3">
    <source>
        <dbReference type="ARBA" id="ARBA00023125"/>
    </source>
</evidence>
<evidence type="ECO:0000313" key="7">
    <source>
        <dbReference type="Proteomes" id="UP000005096"/>
    </source>
</evidence>
<dbReference type="SUPFAM" id="SSF46785">
    <property type="entry name" value="Winged helix' DNA-binding domain"/>
    <property type="match status" value="1"/>
</dbReference>
<keyword evidence="4" id="KW-0804">Transcription</keyword>
<dbReference type="HOGENOM" id="CLU_039613_6_1_0"/>
<name>E3CUR5_9BACT</name>
<dbReference type="InterPro" id="IPR005119">
    <property type="entry name" value="LysR_subst-bd"/>
</dbReference>
<protein>
    <submittedName>
        <fullName evidence="6">Transcriptional regulator, LysR family</fullName>
    </submittedName>
</protein>
<dbReference type="RefSeq" id="WP_006300309.1">
    <property type="nucleotide sequence ID" value="NZ_CM001022.1"/>
</dbReference>
<dbReference type="InterPro" id="IPR036390">
    <property type="entry name" value="WH_DNA-bd_sf"/>
</dbReference>
<evidence type="ECO:0000256" key="4">
    <source>
        <dbReference type="ARBA" id="ARBA00023163"/>
    </source>
</evidence>
<keyword evidence="2" id="KW-0805">Transcription regulation</keyword>
<dbReference type="PaxDb" id="584708-Apau_0717"/>
<organism evidence="6 7">
    <name type="scientific">Aminomonas paucivorans DSM 12260</name>
    <dbReference type="NCBI Taxonomy" id="584708"/>
    <lineage>
        <taxon>Bacteria</taxon>
        <taxon>Thermotogati</taxon>
        <taxon>Synergistota</taxon>
        <taxon>Synergistia</taxon>
        <taxon>Synergistales</taxon>
        <taxon>Synergistaceae</taxon>
        <taxon>Aminomonas</taxon>
    </lineage>
</organism>
<gene>
    <name evidence="6" type="ORF">Apau_0717</name>
</gene>
<dbReference type="CDD" id="cd08420">
    <property type="entry name" value="PBP2_CysL_like"/>
    <property type="match status" value="1"/>
</dbReference>
<dbReference type="InterPro" id="IPR036388">
    <property type="entry name" value="WH-like_DNA-bd_sf"/>
</dbReference>
<dbReference type="GO" id="GO:0003700">
    <property type="term" value="F:DNA-binding transcription factor activity"/>
    <property type="evidence" value="ECO:0007669"/>
    <property type="project" value="InterPro"/>
</dbReference>
<evidence type="ECO:0000259" key="5">
    <source>
        <dbReference type="PROSITE" id="PS50931"/>
    </source>
</evidence>
<dbReference type="Pfam" id="PF03466">
    <property type="entry name" value="LysR_substrate"/>
    <property type="match status" value="1"/>
</dbReference>
<dbReference type="PANTHER" id="PTHR30126:SF91">
    <property type="entry name" value="LYSR FAMILY TRANSCRIPTIONAL REGULATOR"/>
    <property type="match status" value="1"/>
</dbReference>
<dbReference type="GO" id="GO:0000976">
    <property type="term" value="F:transcription cis-regulatory region binding"/>
    <property type="evidence" value="ECO:0007669"/>
    <property type="project" value="TreeGrafter"/>
</dbReference>
<dbReference type="Proteomes" id="UP000005096">
    <property type="component" value="Chromosome"/>
</dbReference>
<dbReference type="InterPro" id="IPR000847">
    <property type="entry name" value="LysR_HTH_N"/>
</dbReference>
<proteinExistence type="inferred from homology"/>
<evidence type="ECO:0000256" key="2">
    <source>
        <dbReference type="ARBA" id="ARBA00023015"/>
    </source>
</evidence>
<feature type="domain" description="HTH lysR-type" evidence="5">
    <location>
        <begin position="1"/>
        <end position="58"/>
    </location>
</feature>
<dbReference type="AlphaFoldDB" id="E3CUR5"/>
<dbReference type="STRING" id="584708.Apau_0717"/>
<dbReference type="OrthoDB" id="9785745at2"/>
<keyword evidence="3" id="KW-0238">DNA-binding</keyword>
<keyword evidence="7" id="KW-1185">Reference proteome</keyword>
<dbReference type="Gene3D" id="1.10.10.10">
    <property type="entry name" value="Winged helix-like DNA-binding domain superfamily/Winged helix DNA-binding domain"/>
    <property type="match status" value="1"/>
</dbReference>
<dbReference type="PROSITE" id="PS50931">
    <property type="entry name" value="HTH_LYSR"/>
    <property type="match status" value="1"/>
</dbReference>
<evidence type="ECO:0000256" key="1">
    <source>
        <dbReference type="ARBA" id="ARBA00009437"/>
    </source>
</evidence>
<dbReference type="EMBL" id="CM001022">
    <property type="protein sequence ID" value="EFQ23145.1"/>
    <property type="molecule type" value="Genomic_DNA"/>
</dbReference>
<dbReference type="PRINTS" id="PR00039">
    <property type="entry name" value="HTHLYSR"/>
</dbReference>
<reference evidence="6 7" key="1">
    <citation type="journal article" date="2010" name="Stand. Genomic Sci.">
        <title>Non-contiguous finished genome sequence of Aminomonas paucivorans type strain (GLU-3).</title>
        <authorList>
            <person name="Pitluck S."/>
            <person name="Yasawong M."/>
            <person name="Held B."/>
            <person name="Lapidus A."/>
            <person name="Nolan M."/>
            <person name="Copeland A."/>
            <person name="Lucas S."/>
            <person name="Del Rio T.G."/>
            <person name="Tice H."/>
            <person name="Cheng J.F."/>
            <person name="Chertkov O."/>
            <person name="Goodwin L."/>
            <person name="Tapia R."/>
            <person name="Han C."/>
            <person name="Liolios K."/>
            <person name="Ivanova N."/>
            <person name="Mavromatis K."/>
            <person name="Ovchinnikova G."/>
            <person name="Pati A."/>
            <person name="Chen A."/>
            <person name="Palaniappan K."/>
            <person name="Land M."/>
            <person name="Hauser L."/>
            <person name="Chang Y.J."/>
            <person name="Jeffries C.D."/>
            <person name="Pukall R."/>
            <person name="Spring S."/>
            <person name="Rohde M."/>
            <person name="Sikorski J."/>
            <person name="Goker M."/>
            <person name="Woyke T."/>
            <person name="Bristow J."/>
            <person name="Eisen J.A."/>
            <person name="Markowitz V."/>
            <person name="Hugenholtz P."/>
            <person name="Kyrpides N.C."/>
            <person name="Klenk H.P."/>
        </authorList>
    </citation>
    <scope>NUCLEOTIDE SEQUENCE [LARGE SCALE GENOMIC DNA]</scope>
    <source>
        <strain evidence="6 7">DSM 12260</strain>
    </source>
</reference>
<accession>E3CUR5</accession>
<dbReference type="PANTHER" id="PTHR30126">
    <property type="entry name" value="HTH-TYPE TRANSCRIPTIONAL REGULATOR"/>
    <property type="match status" value="1"/>
</dbReference>
<dbReference type="eggNOG" id="COG0583">
    <property type="taxonomic scope" value="Bacteria"/>
</dbReference>
<comment type="similarity">
    <text evidence="1">Belongs to the LysR transcriptional regulatory family.</text>
</comment>
<evidence type="ECO:0000313" key="6">
    <source>
        <dbReference type="EMBL" id="EFQ23145.1"/>
    </source>
</evidence>
<sequence length="303" mass="33284">MSLRQLEVFVEIARRGNLTRAAEHLGIGQSGASMALGELERTLGGPLFHRVGRGLVLNERGRNLQEYGEAVLGAADRFTREARGDREPSGILNLACSTTVAVYALPERITAFHRRYPGVDLRLWVGNTTDAAKRVQSGEADLGAVEGTTDTTGLRETPWLRDELVVVTPPKHPLAGAELLDWTDLEGQRWILREAGSGTRSTLEEALLQEGIVLASVMEIGHTETIKGLVAAGMGLGWISERAVARELERGDLGVAKPPFRVFRWFRLLVREDETPGRLTRLALRELFSRPARDREPLGAEGP</sequence>
<dbReference type="Gene3D" id="3.40.190.10">
    <property type="entry name" value="Periplasmic binding protein-like II"/>
    <property type="match status" value="2"/>
</dbReference>
<dbReference type="Pfam" id="PF00126">
    <property type="entry name" value="HTH_1"/>
    <property type="match status" value="1"/>
</dbReference>
<dbReference type="SUPFAM" id="SSF53850">
    <property type="entry name" value="Periplasmic binding protein-like II"/>
    <property type="match status" value="1"/>
</dbReference>